<reference evidence="3" key="1">
    <citation type="submission" date="2025-08" db="UniProtKB">
        <authorList>
            <consortium name="RefSeq"/>
        </authorList>
    </citation>
    <scope>IDENTIFICATION</scope>
    <source>
        <tissue evidence="3">Whole Larva</tissue>
    </source>
</reference>
<accession>A0ABM1MEZ5</accession>
<gene>
    <name evidence="3" type="primary">LOC108560201</name>
</gene>
<evidence type="ECO:0000313" key="2">
    <source>
        <dbReference type="Proteomes" id="UP000695000"/>
    </source>
</evidence>
<evidence type="ECO:0000313" key="3">
    <source>
        <dbReference type="RefSeq" id="XP_017773145.1"/>
    </source>
</evidence>
<keyword evidence="2" id="KW-1185">Reference proteome</keyword>
<dbReference type="Proteomes" id="UP000695000">
    <property type="component" value="Unplaced"/>
</dbReference>
<proteinExistence type="predicted"/>
<name>A0ABM1MEZ5_NICVS</name>
<dbReference type="InterPro" id="IPR011993">
    <property type="entry name" value="PH-like_dom_sf"/>
</dbReference>
<sequence>MSKKRELMAKTRHSSLEMTDPEVVVKEKKKQDMLSKAKNKLYNFGDAITKSNKYIDENSQKKSRTQATLDYFFKSCPNKPDKNQIYSNNRVNAQNGSLKRAASLQKQHSVGSYPIKLDLPEEKIYNSSTISRLRPATICVDKVNGEPRETAALALERPRKKLSFREPEIMGYAMQVNSRDRRMRNVMTPEMKRSSSVTNGDVRRVPSVDLEDVDLESQAMRVVRTVGQAFEVCHKLSITAPEHENLDYDDQDTLTQDLASDRFSDITSDRPKKGTV</sequence>
<dbReference type="Gene3D" id="2.30.29.30">
    <property type="entry name" value="Pleckstrin-homology domain (PH domain)/Phosphotyrosine-binding domain (PTB)"/>
    <property type="match status" value="1"/>
</dbReference>
<feature type="region of interest" description="Disordered" evidence="1">
    <location>
        <begin position="1"/>
        <end position="20"/>
    </location>
</feature>
<dbReference type="GeneID" id="108560201"/>
<evidence type="ECO:0000256" key="1">
    <source>
        <dbReference type="SAM" id="MobiDB-lite"/>
    </source>
</evidence>
<protein>
    <submittedName>
        <fullName evidence="3">Uncharacterized protein LOC108560201</fullName>
    </submittedName>
</protein>
<organism evidence="2 3">
    <name type="scientific">Nicrophorus vespilloides</name>
    <name type="common">Boreal carrion beetle</name>
    <dbReference type="NCBI Taxonomy" id="110193"/>
    <lineage>
        <taxon>Eukaryota</taxon>
        <taxon>Metazoa</taxon>
        <taxon>Ecdysozoa</taxon>
        <taxon>Arthropoda</taxon>
        <taxon>Hexapoda</taxon>
        <taxon>Insecta</taxon>
        <taxon>Pterygota</taxon>
        <taxon>Neoptera</taxon>
        <taxon>Endopterygota</taxon>
        <taxon>Coleoptera</taxon>
        <taxon>Polyphaga</taxon>
        <taxon>Staphyliniformia</taxon>
        <taxon>Silphidae</taxon>
        <taxon>Nicrophorinae</taxon>
        <taxon>Nicrophorus</taxon>
    </lineage>
</organism>
<dbReference type="RefSeq" id="XP_017773145.1">
    <property type="nucleotide sequence ID" value="XM_017917656.1"/>
</dbReference>